<dbReference type="SUPFAM" id="SSF53067">
    <property type="entry name" value="Actin-like ATPase domain"/>
    <property type="match status" value="2"/>
</dbReference>
<dbReference type="CDD" id="cd24053">
    <property type="entry name" value="ASKHA_NBD_EcPPX-GppA-like"/>
    <property type="match status" value="1"/>
</dbReference>
<dbReference type="NCBIfam" id="TIGR03706">
    <property type="entry name" value="exo_poly_only"/>
    <property type="match status" value="1"/>
</dbReference>
<dbReference type="Gene3D" id="3.30.420.150">
    <property type="entry name" value="Exopolyphosphatase. Domain 2"/>
    <property type="match status" value="1"/>
</dbReference>
<keyword evidence="4 8" id="KW-0378">Hydrolase</keyword>
<dbReference type="InterPro" id="IPR048950">
    <property type="entry name" value="Ppx_GppA_C"/>
</dbReference>
<evidence type="ECO:0000256" key="4">
    <source>
        <dbReference type="ARBA" id="ARBA00022801"/>
    </source>
</evidence>
<dbReference type="InterPro" id="IPR050273">
    <property type="entry name" value="GppA/Ppx_hydrolase"/>
</dbReference>
<evidence type="ECO:0000256" key="1">
    <source>
        <dbReference type="ARBA" id="ARBA00007125"/>
    </source>
</evidence>
<keyword evidence="9" id="KW-1185">Reference proteome</keyword>
<dbReference type="InterPro" id="IPR030673">
    <property type="entry name" value="PyroPPase_GppA_Ppx"/>
</dbReference>
<dbReference type="InterPro" id="IPR022371">
    <property type="entry name" value="Exopolyphosphatase"/>
</dbReference>
<dbReference type="PIRSF" id="PIRSF001267">
    <property type="entry name" value="Pyrophosphatase_GppA_Ppx"/>
    <property type="match status" value="1"/>
</dbReference>
<dbReference type="InterPro" id="IPR003695">
    <property type="entry name" value="Ppx_GppA_N"/>
</dbReference>
<comment type="catalytic activity">
    <reaction evidence="5">
        <text>[phosphate](n) + H2O = [phosphate](n-1) + phosphate + H(+)</text>
        <dbReference type="Rhea" id="RHEA:21528"/>
        <dbReference type="Rhea" id="RHEA-COMP:9859"/>
        <dbReference type="Rhea" id="RHEA-COMP:14279"/>
        <dbReference type="ChEBI" id="CHEBI:15377"/>
        <dbReference type="ChEBI" id="CHEBI:15378"/>
        <dbReference type="ChEBI" id="CHEBI:16838"/>
        <dbReference type="ChEBI" id="CHEBI:43474"/>
        <dbReference type="EC" id="3.6.1.11"/>
    </reaction>
</comment>
<sequence>MSFDTIAAVDLGSNSFRLQVARVVDDQIYPLDSLKDTVRLGAGLQADGSLDADTMKRALHCLKRFGERLRQLPPEAVRAVGTNTLRVAKNASSFMDEAQAALGVPIEIIAGREEARLIYLGASHSLPATREKRLVVDIGGGSTEFIIGSHYKPLKMESLFMGCVSYSLKYFPGGKITKSALQEATLAARSELEAIAGEFGPEEWQLAIGTSGTARSLSDILELNDLSPSGITAEGMEKLEQILLKAGSVSALQLNGLRQDRAPVLPGGFAIMRAVFAELGIQQMSITLGALRDGVLYDLIGRHHHKDMRDTTVTQFKRRYHVDVKQSQRVSELSRLLCQQLGGNRVDEHALQQLDWASKLHEIGLSVSHTAYHKHSAYILEHADMPGFSRPEQHRLSELALAHRGKLGKHEAMLNQPGLFREQVMALRLAVLFHRNRRDMEMPPVQLSQQGKQVNLKLAGDWLAEHPLTATALVQEAEVWRDVGVQLQVKD</sequence>
<accession>A0A847SH85</accession>
<dbReference type="Pfam" id="PF02541">
    <property type="entry name" value="Ppx-GppA"/>
    <property type="match status" value="1"/>
</dbReference>
<dbReference type="GO" id="GO:0004309">
    <property type="term" value="F:exopolyphosphatase activity"/>
    <property type="evidence" value="ECO:0007669"/>
    <property type="project" value="UniProtKB-EC"/>
</dbReference>
<dbReference type="GO" id="GO:0006793">
    <property type="term" value="P:phosphorus metabolic process"/>
    <property type="evidence" value="ECO:0007669"/>
    <property type="project" value="InterPro"/>
</dbReference>
<dbReference type="EC" id="3.6.1.11" evidence="2"/>
<dbReference type="Gene3D" id="3.30.420.40">
    <property type="match status" value="1"/>
</dbReference>
<evidence type="ECO:0000313" key="9">
    <source>
        <dbReference type="Proteomes" id="UP000587991"/>
    </source>
</evidence>
<dbReference type="RefSeq" id="WP_168876824.1">
    <property type="nucleotide sequence ID" value="NZ_JABAIM010000001.1"/>
</dbReference>
<evidence type="ECO:0000259" key="6">
    <source>
        <dbReference type="Pfam" id="PF02541"/>
    </source>
</evidence>
<evidence type="ECO:0000256" key="3">
    <source>
        <dbReference type="ARBA" id="ARBA00020416"/>
    </source>
</evidence>
<proteinExistence type="inferred from homology"/>
<comment type="caution">
    <text evidence="8">The sequence shown here is derived from an EMBL/GenBank/DDBJ whole genome shotgun (WGS) entry which is preliminary data.</text>
</comment>
<dbReference type="EMBL" id="JABAIM010000001">
    <property type="protein sequence ID" value="NLR75282.1"/>
    <property type="molecule type" value="Genomic_DNA"/>
</dbReference>
<comment type="similarity">
    <text evidence="1">Belongs to the GppA/Ppx family.</text>
</comment>
<dbReference type="Proteomes" id="UP000587991">
    <property type="component" value="Unassembled WGS sequence"/>
</dbReference>
<reference evidence="8 9" key="1">
    <citation type="submission" date="2020-04" db="EMBL/GenBank/DDBJ databases">
        <title>Draft genome of Leeia sp. IMCC25680.</title>
        <authorList>
            <person name="Song J."/>
            <person name="Cho J.-C."/>
        </authorList>
    </citation>
    <scope>NUCLEOTIDE SEQUENCE [LARGE SCALE GENOMIC DNA]</scope>
    <source>
        <strain evidence="8 9">IMCC25680</strain>
    </source>
</reference>
<evidence type="ECO:0000256" key="2">
    <source>
        <dbReference type="ARBA" id="ARBA00012451"/>
    </source>
</evidence>
<evidence type="ECO:0000256" key="5">
    <source>
        <dbReference type="ARBA" id="ARBA00047607"/>
    </source>
</evidence>
<dbReference type="SUPFAM" id="SSF109604">
    <property type="entry name" value="HD-domain/PDEase-like"/>
    <property type="match status" value="1"/>
</dbReference>
<dbReference type="PANTHER" id="PTHR30005">
    <property type="entry name" value="EXOPOLYPHOSPHATASE"/>
    <property type="match status" value="1"/>
</dbReference>
<dbReference type="FunFam" id="3.30.420.150:FF:000001">
    <property type="entry name" value="Guanosine-5'-triphosphate,3'-diphosphate pyrophosphatase"/>
    <property type="match status" value="1"/>
</dbReference>
<feature type="domain" description="Ppx/GppA phosphatase N-terminal" evidence="6">
    <location>
        <begin position="20"/>
        <end position="303"/>
    </location>
</feature>
<gene>
    <name evidence="8" type="primary">ppx</name>
    <name evidence="8" type="ORF">HF682_08935</name>
</gene>
<dbReference type="Pfam" id="PF21447">
    <property type="entry name" value="Ppx-GppA_III"/>
    <property type="match status" value="1"/>
</dbReference>
<organism evidence="8 9">
    <name type="scientific">Leeia aquatica</name>
    <dbReference type="NCBI Taxonomy" id="2725557"/>
    <lineage>
        <taxon>Bacteria</taxon>
        <taxon>Pseudomonadati</taxon>
        <taxon>Pseudomonadota</taxon>
        <taxon>Betaproteobacteria</taxon>
        <taxon>Neisseriales</taxon>
        <taxon>Leeiaceae</taxon>
        <taxon>Leeia</taxon>
    </lineage>
</organism>
<evidence type="ECO:0000259" key="7">
    <source>
        <dbReference type="Pfam" id="PF21447"/>
    </source>
</evidence>
<evidence type="ECO:0000313" key="8">
    <source>
        <dbReference type="EMBL" id="NLR75282.1"/>
    </source>
</evidence>
<dbReference type="InterPro" id="IPR043129">
    <property type="entry name" value="ATPase_NBD"/>
</dbReference>
<feature type="domain" description="Ppx/GppA phosphatase C-terminal" evidence="7">
    <location>
        <begin position="309"/>
        <end position="476"/>
    </location>
</feature>
<name>A0A847SH85_9NEIS</name>
<dbReference type="FunFam" id="3.30.420.40:FF:000023">
    <property type="entry name" value="Guanosine-5'-triphosphate,3'-diphosphate pyrophosphatase"/>
    <property type="match status" value="1"/>
</dbReference>
<protein>
    <recommendedName>
        <fullName evidence="3">Exopolyphosphatase</fullName>
        <ecNumber evidence="2">3.6.1.11</ecNumber>
    </recommendedName>
</protein>
<dbReference type="PANTHER" id="PTHR30005:SF0">
    <property type="entry name" value="RETROGRADE REGULATION PROTEIN 2"/>
    <property type="match status" value="1"/>
</dbReference>
<dbReference type="AlphaFoldDB" id="A0A847SH85"/>
<dbReference type="Gene3D" id="1.10.3210.10">
    <property type="entry name" value="Hypothetical protein af1432"/>
    <property type="match status" value="1"/>
</dbReference>